<keyword evidence="2" id="KW-1185">Reference proteome</keyword>
<proteinExistence type="predicted"/>
<gene>
    <name evidence="1" type="ORF">L3081_01820</name>
</gene>
<dbReference type="InterPro" id="IPR029063">
    <property type="entry name" value="SAM-dependent_MTases_sf"/>
</dbReference>
<evidence type="ECO:0000313" key="1">
    <source>
        <dbReference type="EMBL" id="MCI2282361.1"/>
    </source>
</evidence>
<dbReference type="RefSeq" id="WP_242283016.1">
    <property type="nucleotide sequence ID" value="NZ_JAKKSL010000001.1"/>
</dbReference>
<dbReference type="Gene3D" id="3.40.50.150">
    <property type="entry name" value="Vaccinia Virus protein VP39"/>
    <property type="match status" value="2"/>
</dbReference>
<dbReference type="SUPFAM" id="SSF53335">
    <property type="entry name" value="S-adenosyl-L-methionine-dependent methyltransferases"/>
    <property type="match status" value="1"/>
</dbReference>
<name>A0ABS9WWW2_9GAMM</name>
<accession>A0ABS9WWW2</accession>
<sequence length="448" mass="51068">MNQPIIQNADLNADNALIQNIDAYSLQDASYWSFKGRSKRNHCHGLIQYPAMMVPEMQGELIDAIQSVDKEITTVFDPFVGSGTTMGESMMRGLDFVGHDINPLAILACEVKSGPLYVKKLNEKINDLLSVIEQHKASEVAVNFKGIDKWFIKEIQLELSSIYLAIKAEPSKWARKVFWLALSNTVRSTCNSRNSTYKLHIKSEEQIEKIGSAKKLFKKNLLKSLNNIKEHKKMLDEKGYLKRSKGVSQVTIKNVDAKLRKKSELKYDLLISSPPYGDNSTTVTYGQFSYLPLQWIDLADINEKIDPSILSYQNAIDSSSLGGSLKESKEKRLKLINRSHSLEECIEKITKVNPENIKKLISFIYDLDLSLENAIEELRDNAYMIWTLGNRRISDIEVPLDKIMRELLESRGCTYVYEIERTIPSKRMASRNQIASTMGKESVLIMRR</sequence>
<evidence type="ECO:0000313" key="2">
    <source>
        <dbReference type="Proteomes" id="UP001139646"/>
    </source>
</evidence>
<dbReference type="EMBL" id="JAKKSL010000001">
    <property type="protein sequence ID" value="MCI2282361.1"/>
    <property type="molecule type" value="Genomic_DNA"/>
</dbReference>
<organism evidence="1 2">
    <name type="scientific">Colwellia maritima</name>
    <dbReference type="NCBI Taxonomy" id="2912588"/>
    <lineage>
        <taxon>Bacteria</taxon>
        <taxon>Pseudomonadati</taxon>
        <taxon>Pseudomonadota</taxon>
        <taxon>Gammaproteobacteria</taxon>
        <taxon>Alteromonadales</taxon>
        <taxon>Colwelliaceae</taxon>
        <taxon>Colwellia</taxon>
    </lineage>
</organism>
<reference evidence="1" key="1">
    <citation type="submission" date="2022-01" db="EMBL/GenBank/DDBJ databases">
        <title>Colwellia maritima, isolated from seawater.</title>
        <authorList>
            <person name="Kristyanto S."/>
            <person name="Jung J."/>
            <person name="Jeon C.O."/>
        </authorList>
    </citation>
    <scope>NUCLEOTIDE SEQUENCE</scope>
    <source>
        <strain evidence="1">MSW7</strain>
    </source>
</reference>
<comment type="caution">
    <text evidence="1">The sequence shown here is derived from an EMBL/GenBank/DDBJ whole genome shotgun (WGS) entry which is preliminary data.</text>
</comment>
<dbReference type="Proteomes" id="UP001139646">
    <property type="component" value="Unassembled WGS sequence"/>
</dbReference>
<protein>
    <submittedName>
        <fullName evidence="1">Site-specific DNA-methyltransferase</fullName>
    </submittedName>
</protein>